<accession>A0A9P5T5E2</accession>
<evidence type="ECO:0000313" key="1">
    <source>
        <dbReference type="EMBL" id="KAF8475354.1"/>
    </source>
</evidence>
<keyword evidence="2" id="KW-1185">Reference proteome</keyword>
<dbReference type="EMBL" id="WHVB01000016">
    <property type="protein sequence ID" value="KAF8475354.1"/>
    <property type="molecule type" value="Genomic_DNA"/>
</dbReference>
<organism evidence="1 2">
    <name type="scientific">Russula ochroleuca</name>
    <dbReference type="NCBI Taxonomy" id="152965"/>
    <lineage>
        <taxon>Eukaryota</taxon>
        <taxon>Fungi</taxon>
        <taxon>Dikarya</taxon>
        <taxon>Basidiomycota</taxon>
        <taxon>Agaricomycotina</taxon>
        <taxon>Agaricomycetes</taxon>
        <taxon>Russulales</taxon>
        <taxon>Russulaceae</taxon>
        <taxon>Russula</taxon>
    </lineage>
</organism>
<dbReference type="AlphaFoldDB" id="A0A9P5T5E2"/>
<dbReference type="Pfam" id="PF14441">
    <property type="entry name" value="OTT_1508_deam"/>
    <property type="match status" value="1"/>
</dbReference>
<reference evidence="1" key="2">
    <citation type="journal article" date="2020" name="Nat. Commun.">
        <title>Large-scale genome sequencing of mycorrhizal fungi provides insights into the early evolution of symbiotic traits.</title>
        <authorList>
            <person name="Miyauchi S."/>
            <person name="Kiss E."/>
            <person name="Kuo A."/>
            <person name="Drula E."/>
            <person name="Kohler A."/>
            <person name="Sanchez-Garcia M."/>
            <person name="Morin E."/>
            <person name="Andreopoulos B."/>
            <person name="Barry K.W."/>
            <person name="Bonito G."/>
            <person name="Buee M."/>
            <person name="Carver A."/>
            <person name="Chen C."/>
            <person name="Cichocki N."/>
            <person name="Clum A."/>
            <person name="Culley D."/>
            <person name="Crous P.W."/>
            <person name="Fauchery L."/>
            <person name="Girlanda M."/>
            <person name="Hayes R.D."/>
            <person name="Keri Z."/>
            <person name="LaButti K."/>
            <person name="Lipzen A."/>
            <person name="Lombard V."/>
            <person name="Magnuson J."/>
            <person name="Maillard F."/>
            <person name="Murat C."/>
            <person name="Nolan M."/>
            <person name="Ohm R.A."/>
            <person name="Pangilinan J."/>
            <person name="Pereira M.F."/>
            <person name="Perotto S."/>
            <person name="Peter M."/>
            <person name="Pfister S."/>
            <person name="Riley R."/>
            <person name="Sitrit Y."/>
            <person name="Stielow J.B."/>
            <person name="Szollosi G."/>
            <person name="Zifcakova L."/>
            <person name="Stursova M."/>
            <person name="Spatafora J.W."/>
            <person name="Tedersoo L."/>
            <person name="Vaario L.M."/>
            <person name="Yamada A."/>
            <person name="Yan M."/>
            <person name="Wang P."/>
            <person name="Xu J."/>
            <person name="Bruns T."/>
            <person name="Baldrian P."/>
            <person name="Vilgalys R."/>
            <person name="Dunand C."/>
            <person name="Henrissat B."/>
            <person name="Grigoriev I.V."/>
            <person name="Hibbett D."/>
            <person name="Nagy L.G."/>
            <person name="Martin F.M."/>
        </authorList>
    </citation>
    <scope>NUCLEOTIDE SEQUENCE</scope>
    <source>
        <strain evidence="1">Prilba</strain>
    </source>
</reference>
<dbReference type="OrthoDB" id="3061617at2759"/>
<evidence type="ECO:0000313" key="2">
    <source>
        <dbReference type="Proteomes" id="UP000759537"/>
    </source>
</evidence>
<protein>
    <submittedName>
        <fullName evidence="1">Uncharacterized protein</fullName>
    </submittedName>
</protein>
<comment type="caution">
    <text evidence="1">The sequence shown here is derived from an EMBL/GenBank/DDBJ whole genome shotgun (WGS) entry which is preliminary data.</text>
</comment>
<proteinExistence type="predicted"/>
<dbReference type="Proteomes" id="UP000759537">
    <property type="component" value="Unassembled WGS sequence"/>
</dbReference>
<sequence length="475" mass="54593">MSGINQPINTEDPEYYAELFCRTPRFANRRLPNDERSCPDFPGIQNVDGLLSRLQTILDGVADISLCQRGNVSATMACLKDDKDESARRYPQHLQTIFEMLRQVPYKPPAADGSPNVIANELEDYFVEISKAIHNYSFDIFAYRVSKREHKLSDIRGFLEQDRTHFTIEERSTLVNFLKNVHRIIMKVAKAQTTGQLSTTFIRMLLWMYSYWTQHDLLPKDSLADKKVKLLDRADAWLAEEHNIGFQLRRWALKIMSFLITADRLFILTHSHRLRQLLQGKFSVSVLTSPTTAPYCCDLSSKTIQVALNATMAETSYLPSDWDQKRESFIEWLSKKLEVSEVRQKPMVHAELAMIIAMAKGEIKDVLPYVGVSKLSCLMCSHYIRAFNEVTKQKIATKGSHGKAYPGWSWPSLPDSDEELRQAFLRRIRQQLLSDVEQHAEILRRLLDSSVGSGGPEWQIDRTIDEIEELSDMEA</sequence>
<gene>
    <name evidence="1" type="ORF">DFH94DRAFT_760948</name>
</gene>
<dbReference type="InterPro" id="IPR027796">
    <property type="entry name" value="OTT_1508_deam-like"/>
</dbReference>
<reference evidence="1" key="1">
    <citation type="submission" date="2019-10" db="EMBL/GenBank/DDBJ databases">
        <authorList>
            <consortium name="DOE Joint Genome Institute"/>
            <person name="Kuo A."/>
            <person name="Miyauchi S."/>
            <person name="Kiss E."/>
            <person name="Drula E."/>
            <person name="Kohler A."/>
            <person name="Sanchez-Garcia M."/>
            <person name="Andreopoulos B."/>
            <person name="Barry K.W."/>
            <person name="Bonito G."/>
            <person name="Buee M."/>
            <person name="Carver A."/>
            <person name="Chen C."/>
            <person name="Cichocki N."/>
            <person name="Clum A."/>
            <person name="Culley D."/>
            <person name="Crous P.W."/>
            <person name="Fauchery L."/>
            <person name="Girlanda M."/>
            <person name="Hayes R."/>
            <person name="Keri Z."/>
            <person name="LaButti K."/>
            <person name="Lipzen A."/>
            <person name="Lombard V."/>
            <person name="Magnuson J."/>
            <person name="Maillard F."/>
            <person name="Morin E."/>
            <person name="Murat C."/>
            <person name="Nolan M."/>
            <person name="Ohm R."/>
            <person name="Pangilinan J."/>
            <person name="Pereira M."/>
            <person name="Perotto S."/>
            <person name="Peter M."/>
            <person name="Riley R."/>
            <person name="Sitrit Y."/>
            <person name="Stielow B."/>
            <person name="Szollosi G."/>
            <person name="Zifcakova L."/>
            <person name="Stursova M."/>
            <person name="Spatafora J.W."/>
            <person name="Tedersoo L."/>
            <person name="Vaario L.-M."/>
            <person name="Yamada A."/>
            <person name="Yan M."/>
            <person name="Wang P."/>
            <person name="Xu J."/>
            <person name="Bruns T."/>
            <person name="Baldrian P."/>
            <person name="Vilgalys R."/>
            <person name="Henrissat B."/>
            <person name="Grigoriev I.V."/>
            <person name="Hibbett D."/>
            <person name="Nagy L.G."/>
            <person name="Martin F.M."/>
        </authorList>
    </citation>
    <scope>NUCLEOTIDE SEQUENCE</scope>
    <source>
        <strain evidence="1">Prilba</strain>
    </source>
</reference>
<name>A0A9P5T5E2_9AGAM</name>